<protein>
    <submittedName>
        <fullName evidence="1">Uncharacterized protein</fullName>
    </submittedName>
</protein>
<evidence type="ECO:0000313" key="2">
    <source>
        <dbReference type="Proteomes" id="UP001299012"/>
    </source>
</evidence>
<comment type="caution">
    <text evidence="1">The sequence shown here is derived from an EMBL/GenBank/DDBJ whole genome shotgun (WGS) entry which is preliminary data.</text>
</comment>
<accession>A0ABS9JL25</accession>
<dbReference type="RefSeq" id="WP_086699685.1">
    <property type="nucleotide sequence ID" value="NZ_JAKKZF010000102.1"/>
</dbReference>
<name>A0ABS9JL25_9ACTN</name>
<dbReference type="Proteomes" id="UP001299012">
    <property type="component" value="Unassembled WGS sequence"/>
</dbReference>
<keyword evidence="2" id="KW-1185">Reference proteome</keyword>
<dbReference type="EMBL" id="JAKKZF010000102">
    <property type="protein sequence ID" value="MCG0066272.1"/>
    <property type="molecule type" value="Genomic_DNA"/>
</dbReference>
<organism evidence="1 2">
    <name type="scientific">Streptomyces tricolor</name>
    <dbReference type="NCBI Taxonomy" id="68277"/>
    <lineage>
        <taxon>Bacteria</taxon>
        <taxon>Bacillati</taxon>
        <taxon>Actinomycetota</taxon>
        <taxon>Actinomycetes</taxon>
        <taxon>Kitasatosporales</taxon>
        <taxon>Streptomycetaceae</taxon>
        <taxon>Streptomyces</taxon>
        <taxon>Streptomyces violaceoruber group</taxon>
    </lineage>
</organism>
<gene>
    <name evidence="1" type="ORF">L0F81_23775</name>
</gene>
<reference evidence="1 2" key="1">
    <citation type="submission" date="2022-01" db="EMBL/GenBank/DDBJ databases">
        <title>Draft Genome Sequences of Seven Type Strains of the Genus Streptomyces.</title>
        <authorList>
            <person name="Aziz S."/>
            <person name="Coretto E."/>
            <person name="Chronakova A."/>
            <person name="Sproer C."/>
            <person name="Huber K."/>
            <person name="Nouioui I."/>
            <person name="Gross H."/>
        </authorList>
    </citation>
    <scope>NUCLEOTIDE SEQUENCE [LARGE SCALE GENOMIC DNA]</scope>
    <source>
        <strain evidence="1 2">DSM 41685</strain>
    </source>
</reference>
<sequence length="154" mass="16958">MTRELPHDPYITAVCDALTAAGLEPTEYWTEDTELDPYRDDDLAGLATMLTAVLVWDGDHPAIGDAVAEHGITVLWEHPAEQWQWARRKGDGHLEREPEFLPALGRYADPAAVVAVVRALLAGEPLPEGHAPYWHEADSVRRAVDAWAAAETSL</sequence>
<proteinExistence type="predicted"/>
<evidence type="ECO:0000313" key="1">
    <source>
        <dbReference type="EMBL" id="MCG0066272.1"/>
    </source>
</evidence>